<sequence>MKRLEQFRETPFVVGAPDRIRTCDLLLRRQTLYPLSYRGPLADCTSAAARSENEEAEPKACLSPGRSASA</sequence>
<gene>
    <name evidence="2" type="ORF">Q605_AUC01123G0005</name>
</gene>
<name>W1V573_9ACTO</name>
<dbReference type="AntiFam" id="ANF00012">
    <property type="entry name" value="tRNA translation"/>
</dbReference>
<dbReference type="Proteomes" id="UP000018852">
    <property type="component" value="Unassembled WGS sequence"/>
</dbReference>
<feature type="region of interest" description="Disordered" evidence="1">
    <location>
        <begin position="48"/>
        <end position="70"/>
    </location>
</feature>
<dbReference type="AlphaFoldDB" id="W1V573"/>
<reference evidence="2 3" key="1">
    <citation type="submission" date="2013-12" db="EMBL/GenBank/DDBJ databases">
        <title>A Varibaculum cambriense genome reconstructed from a premature infant gut community with otherwise low bacterial novelty that shifts toward anaerobic metabolism during the third week of life.</title>
        <authorList>
            <person name="Brown C.T."/>
            <person name="Sharon I."/>
            <person name="Thomas B.C."/>
            <person name="Castelle C.J."/>
            <person name="Morowitz M.J."/>
            <person name="Banfield J.F."/>
        </authorList>
    </citation>
    <scope>NUCLEOTIDE SEQUENCE [LARGE SCALE GENOMIC DNA]</scope>
    <source>
        <strain evidence="3">DORA_12</strain>
    </source>
</reference>
<proteinExistence type="predicted"/>
<accession>W1V573</accession>
<evidence type="ECO:0000256" key="1">
    <source>
        <dbReference type="SAM" id="MobiDB-lite"/>
    </source>
</evidence>
<evidence type="ECO:0000313" key="2">
    <source>
        <dbReference type="EMBL" id="ETJ01163.1"/>
    </source>
</evidence>
<organism evidence="2 3">
    <name type="scientific">Actinomyces urogenitalis DORA_12</name>
    <dbReference type="NCBI Taxonomy" id="1403939"/>
    <lineage>
        <taxon>Bacteria</taxon>
        <taxon>Bacillati</taxon>
        <taxon>Actinomycetota</taxon>
        <taxon>Actinomycetes</taxon>
        <taxon>Actinomycetales</taxon>
        <taxon>Actinomycetaceae</taxon>
        <taxon>Actinomyces</taxon>
    </lineage>
</organism>
<protein>
    <submittedName>
        <fullName evidence="2">Uncharacterized protein</fullName>
    </submittedName>
</protein>
<feature type="non-terminal residue" evidence="2">
    <location>
        <position position="70"/>
    </location>
</feature>
<evidence type="ECO:0000313" key="3">
    <source>
        <dbReference type="Proteomes" id="UP000018852"/>
    </source>
</evidence>
<comment type="caution">
    <text evidence="2">The sequence shown here is derived from an EMBL/GenBank/DDBJ whole genome shotgun (WGS) entry which is preliminary data.</text>
</comment>
<dbReference type="EMBL" id="AZLV01001123">
    <property type="protein sequence ID" value="ETJ01163.1"/>
    <property type="molecule type" value="Genomic_DNA"/>
</dbReference>